<comment type="similarity">
    <text evidence="1">Belongs to the short-chain dehydrogenases/reductases (SDR) family.</text>
</comment>
<proteinExistence type="inferred from homology"/>
<evidence type="ECO:0000256" key="2">
    <source>
        <dbReference type="ARBA" id="ARBA00023002"/>
    </source>
</evidence>
<dbReference type="SUPFAM" id="SSF51735">
    <property type="entry name" value="NAD(P)-binding Rossmann-fold domains"/>
    <property type="match status" value="1"/>
</dbReference>
<dbReference type="PANTHER" id="PTHR24320">
    <property type="entry name" value="RETINOL DEHYDROGENASE"/>
    <property type="match status" value="1"/>
</dbReference>
<dbReference type="Pfam" id="PF00106">
    <property type="entry name" value="adh_short"/>
    <property type="match status" value="1"/>
</dbReference>
<dbReference type="InterPro" id="IPR036291">
    <property type="entry name" value="NAD(P)-bd_dom_sf"/>
</dbReference>
<dbReference type="AlphaFoldDB" id="A0A381YLI8"/>
<protein>
    <recommendedName>
        <fullName evidence="4">Oxidoreductase</fullName>
    </recommendedName>
</protein>
<evidence type="ECO:0008006" key="4">
    <source>
        <dbReference type="Google" id="ProtNLM"/>
    </source>
</evidence>
<dbReference type="PANTHER" id="PTHR24320:SF148">
    <property type="entry name" value="NAD(P)-BINDING ROSSMANN-FOLD SUPERFAMILY PROTEIN"/>
    <property type="match status" value="1"/>
</dbReference>
<gene>
    <name evidence="3" type="ORF">METZ01_LOCUS130713</name>
</gene>
<dbReference type="FunFam" id="3.40.50.720:FF:000594">
    <property type="entry name" value="Short-chain oxidoreductase"/>
    <property type="match status" value="1"/>
</dbReference>
<evidence type="ECO:0000256" key="1">
    <source>
        <dbReference type="ARBA" id="ARBA00006484"/>
    </source>
</evidence>
<dbReference type="InterPro" id="IPR002347">
    <property type="entry name" value="SDR_fam"/>
</dbReference>
<keyword evidence="2" id="KW-0560">Oxidoreductase</keyword>
<name>A0A381YLI8_9ZZZZ</name>
<dbReference type="Gene3D" id="3.40.50.720">
    <property type="entry name" value="NAD(P)-binding Rossmann-like Domain"/>
    <property type="match status" value="1"/>
</dbReference>
<reference evidence="3" key="1">
    <citation type="submission" date="2018-05" db="EMBL/GenBank/DDBJ databases">
        <authorList>
            <person name="Lanie J.A."/>
            <person name="Ng W.-L."/>
            <person name="Kazmierczak K.M."/>
            <person name="Andrzejewski T.M."/>
            <person name="Davidsen T.M."/>
            <person name="Wayne K.J."/>
            <person name="Tettelin H."/>
            <person name="Glass J.I."/>
            <person name="Rusch D."/>
            <person name="Podicherti R."/>
            <person name="Tsui H.-C.T."/>
            <person name="Winkler M.E."/>
        </authorList>
    </citation>
    <scope>NUCLEOTIDE SEQUENCE</scope>
</reference>
<dbReference type="EMBL" id="UINC01018519">
    <property type="protein sequence ID" value="SVA77859.1"/>
    <property type="molecule type" value="Genomic_DNA"/>
</dbReference>
<evidence type="ECO:0000313" key="3">
    <source>
        <dbReference type="EMBL" id="SVA77859.1"/>
    </source>
</evidence>
<organism evidence="3">
    <name type="scientific">marine metagenome</name>
    <dbReference type="NCBI Taxonomy" id="408172"/>
    <lineage>
        <taxon>unclassified sequences</taxon>
        <taxon>metagenomes</taxon>
        <taxon>ecological metagenomes</taxon>
    </lineage>
</organism>
<sequence>MLFDSMDFDMISKHQKPVGSGFGAKSEPAEVMAGIDLSGKTAVITGGYSGIGTETSRALVDAGCDVYIPARRADVAAKELEGIVSAKNIVEMDLANPKSVQAFVDDFSEQTSKLDILINNAGVMACPEMRTPEGWELQFAVNQIGHFVLTKGLLPLMQAAEGSRLVTLSSTGHKISGIRWDDIHFNDSKYEKWAAYGQSKTAASLLAIEVDKRMKDSGIRAFGVHPGGIITPLQRHLEQEEMVALGWMDKEGQPTELVAKMFKTATQGASTSLWAATSPQLDDIGGVYCENCEVAAPTDDGENARFIGVNDWAVDSEEASRLWDETELMLS</sequence>
<accession>A0A381YLI8</accession>
<dbReference type="PRINTS" id="PR00081">
    <property type="entry name" value="GDHRDH"/>
</dbReference>
<dbReference type="GO" id="GO:0016491">
    <property type="term" value="F:oxidoreductase activity"/>
    <property type="evidence" value="ECO:0007669"/>
    <property type="project" value="UniProtKB-KW"/>
</dbReference>
<dbReference type="NCBIfam" id="NF004845">
    <property type="entry name" value="PRK06196.1"/>
    <property type="match status" value="1"/>
</dbReference>